<evidence type="ECO:0008006" key="3">
    <source>
        <dbReference type="Google" id="ProtNLM"/>
    </source>
</evidence>
<dbReference type="RefSeq" id="WP_162074396.1">
    <property type="nucleotide sequence ID" value="NZ_CACVBY010000157.1"/>
</dbReference>
<evidence type="ECO:0000313" key="2">
    <source>
        <dbReference type="Proteomes" id="UP000445309"/>
    </source>
</evidence>
<proteinExistence type="predicted"/>
<keyword evidence="2" id="KW-1185">Reference proteome</keyword>
<accession>A0A6N4Y0Y8</accession>
<organism evidence="1 2">
    <name type="scientific">Chryseobacterium fistulae</name>
    <dbReference type="NCBI Taxonomy" id="2675058"/>
    <lineage>
        <taxon>Bacteria</taxon>
        <taxon>Pseudomonadati</taxon>
        <taxon>Bacteroidota</taxon>
        <taxon>Flavobacteriia</taxon>
        <taxon>Flavobacteriales</taxon>
        <taxon>Weeksellaceae</taxon>
        <taxon>Chryseobacterium group</taxon>
        <taxon>Chryseobacterium</taxon>
    </lineage>
</organism>
<dbReference type="AlphaFoldDB" id="A0A6N4Y0Y8"/>
<name>A0A6N4Y0Y8_9FLAO</name>
<dbReference type="Proteomes" id="UP000445309">
    <property type="component" value="Unassembled WGS sequence"/>
</dbReference>
<evidence type="ECO:0000313" key="1">
    <source>
        <dbReference type="EMBL" id="CAA7393302.1"/>
    </source>
</evidence>
<dbReference type="EMBL" id="CACVBY010000157">
    <property type="protein sequence ID" value="CAA7393302.1"/>
    <property type="molecule type" value="Genomic_DNA"/>
</dbReference>
<gene>
    <name evidence="1" type="ORF">CHRY9393_03498</name>
</gene>
<protein>
    <recommendedName>
        <fullName evidence="3">Conjugative transposon protein TraO</fullName>
    </recommendedName>
</protein>
<sequence>MAKVGYMRVIGDKGFLGKAEAFYQDYKVNYIDGQVLPYKRYGLNVNAGYSYEGLYPVLINGWLGAYGAYETANDGNQKDPKYNAEIPTNVKGFVYGISGSGEVEVVLVRKLSLLVNYTQYYDLKSKFSKSNYAFFGGLRYYIN</sequence>
<reference evidence="1 2" key="1">
    <citation type="submission" date="2020-01" db="EMBL/GenBank/DDBJ databases">
        <authorList>
            <person name="Rodrigo-Torres L."/>
            <person name="Arahal R. D."/>
            <person name="Lucena T."/>
        </authorList>
    </citation>
    <scope>NUCLEOTIDE SEQUENCE [LARGE SCALE GENOMIC DNA]</scope>
    <source>
        <strain evidence="1 2">CECT 9393</strain>
    </source>
</reference>